<protein>
    <submittedName>
        <fullName evidence="1">Uncharacterized protein</fullName>
    </submittedName>
</protein>
<dbReference type="EMBL" id="MNQU01000235">
    <property type="protein sequence ID" value="OKZ32221.1"/>
    <property type="molecule type" value="Genomic_DNA"/>
</dbReference>
<evidence type="ECO:0000313" key="2">
    <source>
        <dbReference type="Proteomes" id="UP000186549"/>
    </source>
</evidence>
<name>A0A1Q6I015_BACUN</name>
<gene>
    <name evidence="1" type="ORF">BHV79_11060</name>
</gene>
<reference evidence="1 2" key="1">
    <citation type="journal article" date="2016" name="Nat. Biotechnol.">
        <title>Measurement of bacterial replication rates in microbial communities.</title>
        <authorList>
            <person name="Brown C.T."/>
            <person name="Olm M.R."/>
            <person name="Thomas B.C."/>
            <person name="Banfield J.F."/>
        </authorList>
    </citation>
    <scope>NUCLEOTIDE SEQUENCE [LARGE SCALE GENOMIC DNA]</scope>
    <source>
        <strain evidence="1">45_41</strain>
    </source>
</reference>
<dbReference type="Proteomes" id="UP000186549">
    <property type="component" value="Unassembled WGS sequence"/>
</dbReference>
<sequence>MLCAVAIVGCSKTNKTEDNSAATDADQNTATAIADLPAGVVIEGEQLLDSAGNVIATVVDGAYVDAKGKVIGTVEAVEAGYQAAKDKAADFASQAADSVKNVAANVKEGVENKASQVVSDAKEAGSKAVDDIKQGVAEKMNEGANALKNEASKLGK</sequence>
<accession>A0A1Q6I015</accession>
<evidence type="ECO:0000313" key="1">
    <source>
        <dbReference type="EMBL" id="OKZ32221.1"/>
    </source>
</evidence>
<dbReference type="Gene3D" id="1.10.287.700">
    <property type="entry name" value="Helix hairpin bin"/>
    <property type="match status" value="1"/>
</dbReference>
<comment type="caution">
    <text evidence="1">The sequence shown here is derived from an EMBL/GenBank/DDBJ whole genome shotgun (WGS) entry which is preliminary data.</text>
</comment>
<proteinExistence type="predicted"/>
<organism evidence="1 2">
    <name type="scientific">Bacteroides uniformis</name>
    <dbReference type="NCBI Taxonomy" id="820"/>
    <lineage>
        <taxon>Bacteria</taxon>
        <taxon>Pseudomonadati</taxon>
        <taxon>Bacteroidota</taxon>
        <taxon>Bacteroidia</taxon>
        <taxon>Bacteroidales</taxon>
        <taxon>Bacteroidaceae</taxon>
        <taxon>Bacteroides</taxon>
    </lineage>
</organism>
<dbReference type="AlphaFoldDB" id="A0A1Q6I015"/>